<name>A0AAJ0BPK4_9PEZI</name>
<dbReference type="RefSeq" id="XP_060278184.1">
    <property type="nucleotide sequence ID" value="XM_060425713.1"/>
</dbReference>
<sequence length="151" mass="16050">MCGHDTSTTPRIGARVDLFSRATSGPLGNLIFLDPSEPDSTVATHVRFTPEDDGLDADSQILVSIQSEANMGGNSSTGDLTKSVCDSGLFRQFRLPARWLRADTLEVALDRPVSLMVGGDGIIGRRVSMLGERGLAEETLLADGIVGFNSI</sequence>
<protein>
    <submittedName>
        <fullName evidence="1">Uncharacterized protein</fullName>
    </submittedName>
</protein>
<reference evidence="1" key="1">
    <citation type="submission" date="2023-06" db="EMBL/GenBank/DDBJ databases">
        <title>Genome-scale phylogeny and comparative genomics of the fungal order Sordariales.</title>
        <authorList>
            <consortium name="Lawrence Berkeley National Laboratory"/>
            <person name="Hensen N."/>
            <person name="Bonometti L."/>
            <person name="Westerberg I."/>
            <person name="Brannstrom I.O."/>
            <person name="Guillou S."/>
            <person name="Cros-Aarteil S."/>
            <person name="Calhoun S."/>
            <person name="Haridas S."/>
            <person name="Kuo A."/>
            <person name="Mondo S."/>
            <person name="Pangilinan J."/>
            <person name="Riley R."/>
            <person name="Labutti K."/>
            <person name="Andreopoulos B."/>
            <person name="Lipzen A."/>
            <person name="Chen C."/>
            <person name="Yanf M."/>
            <person name="Daum C."/>
            <person name="Ng V."/>
            <person name="Clum A."/>
            <person name="Steindorff A."/>
            <person name="Ohm R."/>
            <person name="Martin F."/>
            <person name="Silar P."/>
            <person name="Natvig D."/>
            <person name="Lalanne C."/>
            <person name="Gautier V."/>
            <person name="Ament-Velasquez S.L."/>
            <person name="Kruys A."/>
            <person name="Hutchinson M.I."/>
            <person name="Powell A.J."/>
            <person name="Barry K."/>
            <person name="Miller A.N."/>
            <person name="Grigoriev I.V."/>
            <person name="Debuchy R."/>
            <person name="Gladieux P."/>
            <person name="Thoren M.H."/>
            <person name="Johannesson H."/>
        </authorList>
    </citation>
    <scope>NUCLEOTIDE SEQUENCE</scope>
    <source>
        <strain evidence="1">8032-3</strain>
    </source>
</reference>
<gene>
    <name evidence="1" type="ORF">QBC33DRAFT_502067</name>
</gene>
<proteinExistence type="predicted"/>
<comment type="caution">
    <text evidence="1">The sequence shown here is derived from an EMBL/GenBank/DDBJ whole genome shotgun (WGS) entry which is preliminary data.</text>
</comment>
<dbReference type="Proteomes" id="UP001244011">
    <property type="component" value="Unassembled WGS sequence"/>
</dbReference>
<keyword evidence="2" id="KW-1185">Reference proteome</keyword>
<evidence type="ECO:0000313" key="2">
    <source>
        <dbReference type="Proteomes" id="UP001244011"/>
    </source>
</evidence>
<dbReference type="AlphaFoldDB" id="A0AAJ0BPK4"/>
<dbReference type="EMBL" id="MU839045">
    <property type="protein sequence ID" value="KAK1761971.1"/>
    <property type="molecule type" value="Genomic_DNA"/>
</dbReference>
<evidence type="ECO:0000313" key="1">
    <source>
        <dbReference type="EMBL" id="KAK1761971.1"/>
    </source>
</evidence>
<accession>A0AAJ0BPK4</accession>
<organism evidence="1 2">
    <name type="scientific">Phialemonium atrogriseum</name>
    <dbReference type="NCBI Taxonomy" id="1093897"/>
    <lineage>
        <taxon>Eukaryota</taxon>
        <taxon>Fungi</taxon>
        <taxon>Dikarya</taxon>
        <taxon>Ascomycota</taxon>
        <taxon>Pezizomycotina</taxon>
        <taxon>Sordariomycetes</taxon>
        <taxon>Sordariomycetidae</taxon>
        <taxon>Cephalothecales</taxon>
        <taxon>Cephalothecaceae</taxon>
        <taxon>Phialemonium</taxon>
    </lineage>
</organism>
<dbReference type="GeneID" id="85308900"/>